<evidence type="ECO:0000313" key="1">
    <source>
        <dbReference type="Ensembl" id="ENSPMAP00000003311.1"/>
    </source>
</evidence>
<dbReference type="PRINTS" id="PR02107">
    <property type="entry name" value="INOS145TPRIP"/>
</dbReference>
<dbReference type="STRING" id="7757.ENSPMAP00000003311"/>
<dbReference type="InterPro" id="IPR026250">
    <property type="entry name" value="ITPRIP-like"/>
</dbReference>
<accession>S4RDM9</accession>
<dbReference type="PANTHER" id="PTHR10656:SF40">
    <property type="entry name" value="INOSITOL 1,4,5-TRISPHOSPHATE RECEPTOR-INTERACTING PROTEIN-LIKE 1"/>
    <property type="match status" value="1"/>
</dbReference>
<dbReference type="PANTHER" id="PTHR10656">
    <property type="entry name" value="CELL FATE DETERMINING PROTEIN MAB21-RELATED"/>
    <property type="match status" value="1"/>
</dbReference>
<name>S4RDM9_PETMA</name>
<dbReference type="InterPro" id="IPR024810">
    <property type="entry name" value="MAB21L/cGLR"/>
</dbReference>
<reference evidence="1" key="2">
    <citation type="submission" date="2025-09" db="UniProtKB">
        <authorList>
            <consortium name="Ensembl"/>
        </authorList>
    </citation>
    <scope>IDENTIFICATION</scope>
</reference>
<sequence length="427" mass="48763">MPNSDTLQTFYDDQVQSKLDEITNNREFVENFLDDLVDEMSLKQCINTDLLIGTCVSLANSGDFQSPHTFRFLIPLSPPEPYKFQIDVENENKSFTHVGVKIESNDCSNSAQQKCACCCHDCDDDDDTLCLLSTHNSPFMDKGANGCSLTADESLYNTRTNRLIAGKALLWFASLITQGWKNIARKYDFDLSLRDIHSPCALKMSFKSGRKVFFDAIPAIRYNDSEIYLVPNIYSEIAIDFPQLHWSPTFLKCEEVYMKYLIKRLPTDLGHLQSLNMLSYLIEQQRLNTAHRSFQQEAGLKLFHLRTALLHILADNSLTPENSGMEHLREHLSNLLCLLKRCLEIRHLSHAIVGSAEASKCLRIPEVYCDGPSPNVFGRLLIGDHVFQQTRTLFQELMNKLSLIVPEEHSNVPKEYHCMLPAMTWII</sequence>
<proteinExistence type="predicted"/>
<dbReference type="GeneTree" id="ENSGT01140000283366"/>
<organism evidence="1">
    <name type="scientific">Petromyzon marinus</name>
    <name type="common">Sea lamprey</name>
    <dbReference type="NCBI Taxonomy" id="7757"/>
    <lineage>
        <taxon>Eukaryota</taxon>
        <taxon>Metazoa</taxon>
        <taxon>Chordata</taxon>
        <taxon>Craniata</taxon>
        <taxon>Vertebrata</taxon>
        <taxon>Cyclostomata</taxon>
        <taxon>Hyperoartia</taxon>
        <taxon>Petromyzontiformes</taxon>
        <taxon>Petromyzontidae</taxon>
        <taxon>Petromyzon</taxon>
    </lineage>
</organism>
<reference evidence="1" key="1">
    <citation type="submission" date="2025-08" db="UniProtKB">
        <authorList>
            <consortium name="Ensembl"/>
        </authorList>
    </citation>
    <scope>IDENTIFICATION</scope>
</reference>
<protein>
    <recommendedName>
        <fullName evidence="2">Inositol 1,4,5-trisphosphate receptor-interacting protein</fullName>
    </recommendedName>
</protein>
<dbReference type="AlphaFoldDB" id="S4RDM9"/>
<dbReference type="SMART" id="SM01265">
    <property type="entry name" value="Mab-21"/>
    <property type="match status" value="1"/>
</dbReference>
<dbReference type="Ensembl" id="ENSPMAT00000003326.1">
    <property type="protein sequence ID" value="ENSPMAP00000003311.1"/>
    <property type="gene ID" value="ENSPMAG00000003045.1"/>
</dbReference>
<dbReference type="Gene3D" id="3.30.460.90">
    <property type="match status" value="1"/>
</dbReference>
<dbReference type="Gene3D" id="1.10.1410.40">
    <property type="match status" value="1"/>
</dbReference>
<dbReference type="GO" id="GO:0016020">
    <property type="term" value="C:membrane"/>
    <property type="evidence" value="ECO:0007669"/>
    <property type="project" value="TreeGrafter"/>
</dbReference>
<evidence type="ECO:0008006" key="2">
    <source>
        <dbReference type="Google" id="ProtNLM"/>
    </source>
</evidence>
<dbReference type="OMA" id="DYLWYIW"/>